<organism evidence="2 3">
    <name type="scientific">Amphibalanus amphitrite</name>
    <name type="common">Striped barnacle</name>
    <name type="synonym">Balanus amphitrite</name>
    <dbReference type="NCBI Taxonomy" id="1232801"/>
    <lineage>
        <taxon>Eukaryota</taxon>
        <taxon>Metazoa</taxon>
        <taxon>Ecdysozoa</taxon>
        <taxon>Arthropoda</taxon>
        <taxon>Crustacea</taxon>
        <taxon>Multicrustacea</taxon>
        <taxon>Cirripedia</taxon>
        <taxon>Thoracica</taxon>
        <taxon>Thoracicalcarea</taxon>
        <taxon>Balanomorpha</taxon>
        <taxon>Balanoidea</taxon>
        <taxon>Balanidae</taxon>
        <taxon>Amphibalaninae</taxon>
        <taxon>Amphibalanus</taxon>
    </lineage>
</organism>
<dbReference type="OrthoDB" id="6349457at2759"/>
<name>A0A6A4X2X8_AMPAM</name>
<feature type="region of interest" description="Disordered" evidence="1">
    <location>
        <begin position="35"/>
        <end position="59"/>
    </location>
</feature>
<accession>A0A6A4X2X8</accession>
<keyword evidence="3" id="KW-1185">Reference proteome</keyword>
<evidence type="ECO:0000256" key="1">
    <source>
        <dbReference type="SAM" id="MobiDB-lite"/>
    </source>
</evidence>
<evidence type="ECO:0000313" key="2">
    <source>
        <dbReference type="EMBL" id="KAF0311839.1"/>
    </source>
</evidence>
<dbReference type="PANTHER" id="PTHR10773:SF19">
    <property type="match status" value="1"/>
</dbReference>
<reference evidence="2 3" key="1">
    <citation type="submission" date="2019-07" db="EMBL/GenBank/DDBJ databases">
        <title>Draft genome assembly of a fouling barnacle, Amphibalanus amphitrite (Darwin, 1854): The first reference genome for Thecostraca.</title>
        <authorList>
            <person name="Kim W."/>
        </authorList>
    </citation>
    <scope>NUCLEOTIDE SEQUENCE [LARGE SCALE GENOMIC DNA]</scope>
    <source>
        <strain evidence="2">SNU_AA5</strain>
        <tissue evidence="2">Soma without cirri and trophi</tissue>
    </source>
</reference>
<protein>
    <submittedName>
        <fullName evidence="2">Uncharacterized protein</fullName>
    </submittedName>
</protein>
<comment type="caution">
    <text evidence="2">The sequence shown here is derived from an EMBL/GenBank/DDBJ whole genome shotgun (WGS) entry which is preliminary data.</text>
</comment>
<sequence length="528" mass="57653">MVSKMDVRCPLAEPQWSVDPLVIHSVSMERTVELPAATSAAPPTDQLGTSLLRARGREKRPDQWKRVVRKNRRIAGQEYVNTKGQVVKSKQIGAACTCRMKCYNRVDENTRRSIFSGFYDLKSYDEQNAYLFGLIRKTEIAHHSAASSERRTCNYQYFVRCKGREIQVCKQAFANIHAITFKKIRMLSQKLDQNIMFPRDQRGKHMNRRKISEEVKDQVRRHISEVLQSTELRTFLKEDKVFGLDLNLSKMHKDYLKRFEPMAFESSPGSPDKLRQGYQTEVKIWLYSTIYHNEFRFANLGALRVSQQKGGRREAAAGSSGSAAAAGSPFSRSAASVARRAAARTLKRERLSAPAPAVSAPPLPPVSAAQTDVLPGPGPAVSPAVSAAPVVVHHLQLAEQPAPPDLMNLAVEQLVFQTAPRAGGPADAGGAPLQLCLPISCVQPLNLQAQPLDLHHPHTVFSVQTGTTDSASGGGGAQSHFESAPHDGAAGGAALTVQDYGGAEVHLVTSAASGVTGAALYDWQLTTE</sequence>
<dbReference type="PANTHER" id="PTHR10773">
    <property type="entry name" value="DNA-DIRECTED RNA POLYMERASES I, II, AND III SUBUNIT RPABC2"/>
    <property type="match status" value="1"/>
</dbReference>
<proteinExistence type="predicted"/>
<feature type="region of interest" description="Disordered" evidence="1">
    <location>
        <begin position="345"/>
        <end position="364"/>
    </location>
</feature>
<gene>
    <name evidence="2" type="ORF">FJT64_017398</name>
</gene>
<dbReference type="EMBL" id="VIIS01000212">
    <property type="protein sequence ID" value="KAF0311839.1"/>
    <property type="molecule type" value="Genomic_DNA"/>
</dbReference>
<feature type="region of interest" description="Disordered" evidence="1">
    <location>
        <begin position="464"/>
        <end position="490"/>
    </location>
</feature>
<dbReference type="AlphaFoldDB" id="A0A6A4X2X8"/>
<dbReference type="Proteomes" id="UP000440578">
    <property type="component" value="Unassembled WGS sequence"/>
</dbReference>
<evidence type="ECO:0000313" key="3">
    <source>
        <dbReference type="Proteomes" id="UP000440578"/>
    </source>
</evidence>